<sequence>MAQTDISPGNILPTFIIDVTTPLNALMSQALSEIDFITRINLLPMLRRNNSKPPDISLLYSTECVYLNFENCTTEIESVSNLVNSTLGSVNLTISFTIDPYNAILFTSDYNGTKIQIPDFPNNIVFNLREDTMCHHLKQMKVDSTDIMLNFEKWISFNPNSNKNLGFGYGEALIDCQYRAMSMSVLSASFNIWNMRFGYTDGVTESFGLFKRRMNFLHNEHIKFLESRDVRFNTANTMSLVYYADSESVGDESHRRLLIEFSEMWVASQIREKYKISVVIQPPYFEEPISQTEFSVITGVNSLNCAASSSIDAPFQDLRWYSPAALSTLSKYFDSLLLTLDDWRALNSEKAQQLYGKPYLPTKYLNETSIILMFTGSIYPDLNDTCRKDWKSIENELAIRQLESHKYAVPTTLIFEVTKPTAQEFVLAVDFDFVHRISSSYTMGCWFDLLSTRIDTTLLVETCKSIGSSVYILRYLMWREPPHGIYRSKIDYLYFENEIRTYLEEVNTVRLRILREHSEAIVYLNLRGISTWLLHLNQQYPVTVFCNPMVQDFNLYFEAILNWAKLKNFPLVLKPAFDGLYTPAAANWLLLLRPLQSNMRGLTEISSLHPSFVLRNYPEGINNWTVDPCVEWNQFIPDVLPDYFHNYYIGAVLEFDVFPSNEQTVSSFEIMLQFVLNRFNSVEIQSGSMRKTIVKVLHNLKSHRLVDDQKRIFICYQFEEFYSYLEAVHEIKKQNLQFVKGIHLDLSASSIKNIIGFSKNLESMQNPKTETSMGVVLQCSFCMNLIHFFVYGSPAELNNEISQILNTVNYMVCTERVNGISLTNQSILGGLFDTHLYIKRAYQEFKPSLNVYFRVEVNTELDSTKATMEPYLLALSRFREFGTAYGINYFLVNCFDNENGINQNGWWGIQNFTLLNDPQSYIEKESG</sequence>
<comment type="caution">
    <text evidence="1">The sequence shown here is derived from an EMBL/GenBank/DDBJ whole genome shotgun (WGS) entry which is preliminary data.</text>
</comment>
<evidence type="ECO:0000313" key="1">
    <source>
        <dbReference type="EMBL" id="CAL8132187.1"/>
    </source>
</evidence>
<evidence type="ECO:0000313" key="2">
    <source>
        <dbReference type="Proteomes" id="UP001642540"/>
    </source>
</evidence>
<protein>
    <submittedName>
        <fullName evidence="1">Uncharacterized protein</fullName>
    </submittedName>
</protein>
<organism evidence="1 2">
    <name type="scientific">Orchesella dallaii</name>
    <dbReference type="NCBI Taxonomy" id="48710"/>
    <lineage>
        <taxon>Eukaryota</taxon>
        <taxon>Metazoa</taxon>
        <taxon>Ecdysozoa</taxon>
        <taxon>Arthropoda</taxon>
        <taxon>Hexapoda</taxon>
        <taxon>Collembola</taxon>
        <taxon>Entomobryomorpha</taxon>
        <taxon>Entomobryoidea</taxon>
        <taxon>Orchesellidae</taxon>
        <taxon>Orchesellinae</taxon>
        <taxon>Orchesella</taxon>
    </lineage>
</organism>
<dbReference type="EMBL" id="CAXLJM020000092">
    <property type="protein sequence ID" value="CAL8132187.1"/>
    <property type="molecule type" value="Genomic_DNA"/>
</dbReference>
<reference evidence="1 2" key="1">
    <citation type="submission" date="2024-08" db="EMBL/GenBank/DDBJ databases">
        <authorList>
            <person name="Cucini C."/>
            <person name="Frati F."/>
        </authorList>
    </citation>
    <scope>NUCLEOTIDE SEQUENCE [LARGE SCALE GENOMIC DNA]</scope>
</reference>
<keyword evidence="2" id="KW-1185">Reference proteome</keyword>
<gene>
    <name evidence="1" type="ORF">ODALV1_LOCUS24513</name>
</gene>
<dbReference type="Proteomes" id="UP001642540">
    <property type="component" value="Unassembled WGS sequence"/>
</dbReference>
<proteinExistence type="predicted"/>
<name>A0ABP1RP48_9HEXA</name>
<accession>A0ABP1RP48</accession>